<dbReference type="GO" id="GO:0004066">
    <property type="term" value="F:asparagine synthase (glutamine-hydrolyzing) activity"/>
    <property type="evidence" value="ECO:0007669"/>
    <property type="project" value="InterPro"/>
</dbReference>
<evidence type="ECO:0000259" key="1">
    <source>
        <dbReference type="Pfam" id="PF00733"/>
    </source>
</evidence>
<organism evidence="2 3">
    <name type="scientific">Streptomyces calvus</name>
    <dbReference type="NCBI Taxonomy" id="67282"/>
    <lineage>
        <taxon>Bacteria</taxon>
        <taxon>Bacillati</taxon>
        <taxon>Actinomycetota</taxon>
        <taxon>Actinomycetes</taxon>
        <taxon>Kitasatosporales</taxon>
        <taxon>Streptomycetaceae</taxon>
        <taxon>Streptomyces</taxon>
    </lineage>
</organism>
<evidence type="ECO:0000313" key="2">
    <source>
        <dbReference type="EMBL" id="QDI68408.1"/>
    </source>
</evidence>
<reference evidence="2 3" key="1">
    <citation type="submission" date="2017-07" db="EMBL/GenBank/DDBJ databases">
        <title>The Complete Genome of Streptomyces asterosporus-ZSY.</title>
        <authorList>
            <person name="Zhang S."/>
        </authorList>
    </citation>
    <scope>NUCLEOTIDE SEQUENCE [LARGE SCALE GENOMIC DNA]</scope>
    <source>
        <strain evidence="2 3">DSM 41452</strain>
    </source>
</reference>
<dbReference type="SUPFAM" id="SSF52402">
    <property type="entry name" value="Adenine nucleotide alpha hydrolases-like"/>
    <property type="match status" value="1"/>
</dbReference>
<gene>
    <name evidence="2" type="ORF">CD934_06745</name>
</gene>
<proteinExistence type="predicted"/>
<accession>A0A514JNJ9</accession>
<dbReference type="InterPro" id="IPR001962">
    <property type="entry name" value="Asn_synthase"/>
</dbReference>
<dbReference type="Gene3D" id="3.40.50.620">
    <property type="entry name" value="HUPs"/>
    <property type="match status" value="2"/>
</dbReference>
<name>A0A514JNJ9_9ACTN</name>
<evidence type="ECO:0000313" key="3">
    <source>
        <dbReference type="Proteomes" id="UP000316215"/>
    </source>
</evidence>
<dbReference type="EMBL" id="CP022310">
    <property type="protein sequence ID" value="QDI68408.1"/>
    <property type="molecule type" value="Genomic_DNA"/>
</dbReference>
<dbReference type="KEGG" id="sast:CD934_06745"/>
<dbReference type="Pfam" id="PF00733">
    <property type="entry name" value="Asn_synthase"/>
    <property type="match status" value="1"/>
</dbReference>
<keyword evidence="3" id="KW-1185">Reference proteome</keyword>
<sequence>MEFLILPDCAAAQPFARAAAGPGTRSVAHASGRPWLVGRWEDEECVLVDGGRNRLALLGPTRADTGPLARLLDNSRAPHDLDSLARSLPGSFHLAASFDGRTRTQGSLSTARHVFHARIGGVTVAADSPSGLTALMETRLHEETLALQLLLPVPWPLSGRPVWTGVETLGVGCWLDVRPDGDAREVTWWTPPEPDTPVARAADAIRDALVDSVAVRADHQDVISADLSGGLDSTSLCFLADATDARLLTHHWEPMDRANADTRWARRAADLMPDAGHRFATAADGPVWYEAAPDRDGASDDVEGPLVWTRNRAHTESLARTVRDAGATRHLIGVGGDELFGISPQFGWSLIRSDPLRGIRTMRRFRSVNRWPLGATLRSLADRTSFADTMARAAQGIDAPPAPRFTPPLGWGRGDPRMPEWATRDAVATVRRLLNETAARRPRPLHPDRLQHQTLEVTVTSGHAARQLNRSLRPLGVTFETPFLDDRVIEAALSVRVADRVVPGHYKPVLTTALRTTVPDAVLNRRDKGAFGQEAYEGLYRNRERLAELCDALRLADLGLVDAGALRAALYRPTPDTRALSPFENTLACETWLRSPSAVAPLAASPAGGPR</sequence>
<dbReference type="GO" id="GO:0006529">
    <property type="term" value="P:asparagine biosynthetic process"/>
    <property type="evidence" value="ECO:0007669"/>
    <property type="project" value="InterPro"/>
</dbReference>
<dbReference type="InterPro" id="IPR014729">
    <property type="entry name" value="Rossmann-like_a/b/a_fold"/>
</dbReference>
<feature type="domain" description="Asparagine synthetase" evidence="1">
    <location>
        <begin position="205"/>
        <end position="594"/>
    </location>
</feature>
<dbReference type="AlphaFoldDB" id="A0A514JNJ9"/>
<protein>
    <submittedName>
        <fullName evidence="2">Asparagine synthase</fullName>
    </submittedName>
</protein>
<dbReference type="Proteomes" id="UP000316215">
    <property type="component" value="Chromosome"/>
</dbReference>
<dbReference type="RefSeq" id="WP_142231528.1">
    <property type="nucleotide sequence ID" value="NZ_CP022310.1"/>
</dbReference>